<organism evidence="2 3">
    <name type="scientific">Rhizopus delemar (strain RA 99-880 / ATCC MYA-4621 / FGSC 9543 / NRRL 43880)</name>
    <name type="common">Mucormycosis agent</name>
    <name type="synonym">Rhizopus arrhizus var. delemar</name>
    <dbReference type="NCBI Taxonomy" id="246409"/>
    <lineage>
        <taxon>Eukaryota</taxon>
        <taxon>Fungi</taxon>
        <taxon>Fungi incertae sedis</taxon>
        <taxon>Mucoromycota</taxon>
        <taxon>Mucoromycotina</taxon>
        <taxon>Mucoromycetes</taxon>
        <taxon>Mucorales</taxon>
        <taxon>Mucorineae</taxon>
        <taxon>Rhizopodaceae</taxon>
        <taxon>Rhizopus</taxon>
    </lineage>
</organism>
<proteinExistence type="predicted"/>
<dbReference type="OMA" id="MWLFEEP"/>
<dbReference type="RefSeq" id="XP_067523913.1">
    <property type="nucleotide sequence ID" value="XM_067667812.1"/>
</dbReference>
<dbReference type="CDD" id="cd01650">
    <property type="entry name" value="RT_nLTR_like"/>
    <property type="match status" value="1"/>
</dbReference>
<sequence length="939" mass="108742">MVKKVTQNFCRNRCQWRNDQIKQLQSQRNDIFRRYSDNSTCLNILLPEVENKLAKLQTEIVEIDILRAGKRWIENNEKSAGYLKRTAESRNIKRNITKLVHPETGLECLDIKAKLDAASNFYSTLYSAEPIDHHDLESMLNTIDKQVSPSDAKHIIRSISFDDILDGSRRTPHKSSPVMDGLPYEILHLIIGHPSCKSLVLEFYNDAINKALFPKSWQQTCLVLLPKTGSLTSLSNWRPISLINTDCKVFTRIMNSRIMGISSKLITRFQSGFMHNRFIGDHGFACRLIMENASKSSPISESLGVILDQTNAYDRIHPEYLCKVLNRFGFPNKFIKCIHDLFFGNSISVNVNGSLSDSIQQLRGLRQGDSISPILFNLAIEPFLLSILHNEIIDGYCLKARRFNSDLQLTAPRPVKLLAYADDILIFINSKEEFLELQERLKATSSILDTQLWFTNDQRTIFHKETIRKLESSVNIHSQRQLSVYGRAHIANTLILSKLWHFLRITSLPKSFYNKVSSIVYQFVAHNLFPRIARTTLEQPKNKGGVSLLNVEVQQKIFQFRYINPLLLNCRQRIPDFLYKMLIFTLQSSFDAPSHVIPLIFKHSRSYSNMKGLHPLIPMFSALDSCPRLSTENDLTISSQTSLLIPFKDICEEDPQEKFKFSKFLQAQKAYHFFEQDFLSNGIQFKSRQHCGSPNILQKIKNAVLTGNLIFKPYFGSLLSAEQQDLELDNEEHPTESNINFDPFIQQMIYEDINITALKNSQLKTMFSFNSNSQITNISPNNWKAFISSPMHHIPRNVWYRLLHKKLSTRANLHRIIPAKVDDDYCQLCKLPETEQHMLFTCIQKQDLWNAAFKKYLSNPKDPNCSSIFEDLSTLRLSKYYILHYHDKFTIYDFFATVIQFIWKAHWQQFFEQTPVVDEIVINQIQKEPLKLSAYNSLC</sequence>
<dbReference type="AlphaFoldDB" id="I1CJ87"/>
<evidence type="ECO:0000259" key="1">
    <source>
        <dbReference type="PROSITE" id="PS50878"/>
    </source>
</evidence>
<dbReference type="Pfam" id="PF00078">
    <property type="entry name" value="RVT_1"/>
    <property type="match status" value="1"/>
</dbReference>
<dbReference type="Proteomes" id="UP000009138">
    <property type="component" value="Unassembled WGS sequence"/>
</dbReference>
<keyword evidence="3" id="KW-1185">Reference proteome</keyword>
<name>I1CJ87_RHIO9</name>
<dbReference type="eggNOG" id="KOG1075">
    <property type="taxonomic scope" value="Eukaryota"/>
</dbReference>
<dbReference type="VEuPathDB" id="FungiDB:RO3G_13228"/>
<dbReference type="InParanoid" id="I1CJ87"/>
<accession>I1CJ87</accession>
<reference evidence="2 3" key="1">
    <citation type="journal article" date="2009" name="PLoS Genet.">
        <title>Genomic analysis of the basal lineage fungus Rhizopus oryzae reveals a whole-genome duplication.</title>
        <authorList>
            <person name="Ma L.-J."/>
            <person name="Ibrahim A.S."/>
            <person name="Skory C."/>
            <person name="Grabherr M.G."/>
            <person name="Burger G."/>
            <person name="Butler M."/>
            <person name="Elias M."/>
            <person name="Idnurm A."/>
            <person name="Lang B.F."/>
            <person name="Sone T."/>
            <person name="Abe A."/>
            <person name="Calvo S.E."/>
            <person name="Corrochano L.M."/>
            <person name="Engels R."/>
            <person name="Fu J."/>
            <person name="Hansberg W."/>
            <person name="Kim J.-M."/>
            <person name="Kodira C.D."/>
            <person name="Koehrsen M.J."/>
            <person name="Liu B."/>
            <person name="Miranda-Saavedra D."/>
            <person name="O'Leary S."/>
            <person name="Ortiz-Castellanos L."/>
            <person name="Poulter R."/>
            <person name="Rodriguez-Romero J."/>
            <person name="Ruiz-Herrera J."/>
            <person name="Shen Y.-Q."/>
            <person name="Zeng Q."/>
            <person name="Galagan J."/>
            <person name="Birren B.W."/>
            <person name="Cuomo C.A."/>
            <person name="Wickes B.L."/>
        </authorList>
    </citation>
    <scope>NUCLEOTIDE SEQUENCE [LARGE SCALE GENOMIC DNA]</scope>
    <source>
        <strain evidence="3">RA 99-880 / ATCC MYA-4621 / FGSC 9543 / NRRL 43880</strain>
    </source>
</reference>
<evidence type="ECO:0000313" key="3">
    <source>
        <dbReference type="Proteomes" id="UP000009138"/>
    </source>
</evidence>
<gene>
    <name evidence="2" type="ORF">RO3G_13228</name>
</gene>
<dbReference type="EMBL" id="CH476742">
    <property type="protein sequence ID" value="EIE88517.1"/>
    <property type="molecule type" value="Genomic_DNA"/>
</dbReference>
<dbReference type="InterPro" id="IPR000477">
    <property type="entry name" value="RT_dom"/>
</dbReference>
<evidence type="ECO:0000313" key="2">
    <source>
        <dbReference type="EMBL" id="EIE88517.1"/>
    </source>
</evidence>
<protein>
    <recommendedName>
        <fullName evidence="1">Reverse transcriptase domain-containing protein</fullName>
    </recommendedName>
</protein>
<dbReference type="SUPFAM" id="SSF56672">
    <property type="entry name" value="DNA/RNA polymerases"/>
    <property type="match status" value="1"/>
</dbReference>
<dbReference type="PANTHER" id="PTHR19446">
    <property type="entry name" value="REVERSE TRANSCRIPTASES"/>
    <property type="match status" value="1"/>
</dbReference>
<feature type="domain" description="Reverse transcriptase" evidence="1">
    <location>
        <begin position="206"/>
        <end position="474"/>
    </location>
</feature>
<dbReference type="PROSITE" id="PS50878">
    <property type="entry name" value="RT_POL"/>
    <property type="match status" value="1"/>
</dbReference>
<dbReference type="GeneID" id="93620193"/>
<dbReference type="InterPro" id="IPR043502">
    <property type="entry name" value="DNA/RNA_pol_sf"/>
</dbReference>